<evidence type="ECO:0000256" key="9">
    <source>
        <dbReference type="ARBA" id="ARBA00022630"/>
    </source>
</evidence>
<proteinExistence type="inferred from homology"/>
<dbReference type="InterPro" id="IPR006094">
    <property type="entry name" value="Oxid_FAD_bind_N"/>
</dbReference>
<keyword evidence="11 19" id="KW-0521">NADP</keyword>
<dbReference type="GO" id="GO:0051301">
    <property type="term" value="P:cell division"/>
    <property type="evidence" value="ECO:0007669"/>
    <property type="project" value="UniProtKB-KW"/>
</dbReference>
<dbReference type="EMBL" id="RAQU01000211">
    <property type="protein sequence ID" value="RKK01851.1"/>
    <property type="molecule type" value="Genomic_DNA"/>
</dbReference>
<evidence type="ECO:0000256" key="7">
    <source>
        <dbReference type="ARBA" id="ARBA00022490"/>
    </source>
</evidence>
<dbReference type="InterPro" id="IPR016167">
    <property type="entry name" value="FAD-bd_PCMH_sub1"/>
</dbReference>
<dbReference type="NCBIfam" id="NF010480">
    <property type="entry name" value="PRK13905.1"/>
    <property type="match status" value="1"/>
</dbReference>
<dbReference type="SUPFAM" id="SSF56194">
    <property type="entry name" value="Uridine diphospho-N-Acetylenolpyruvylglucosamine reductase, MurB, C-terminal domain"/>
    <property type="match status" value="1"/>
</dbReference>
<dbReference type="NCBIfam" id="TIGR00179">
    <property type="entry name" value="murB"/>
    <property type="match status" value="1"/>
</dbReference>
<evidence type="ECO:0000256" key="6">
    <source>
        <dbReference type="ARBA" id="ARBA00015188"/>
    </source>
</evidence>
<evidence type="ECO:0000256" key="4">
    <source>
        <dbReference type="ARBA" id="ARBA00004752"/>
    </source>
</evidence>
<dbReference type="Gene3D" id="3.90.78.10">
    <property type="entry name" value="UDP-N-acetylenolpyruvoylglucosamine reductase, C-terminal domain"/>
    <property type="match status" value="1"/>
</dbReference>
<evidence type="ECO:0000313" key="24">
    <source>
        <dbReference type="Proteomes" id="UP000274097"/>
    </source>
</evidence>
<evidence type="ECO:0000256" key="17">
    <source>
        <dbReference type="ARBA" id="ARBA00031026"/>
    </source>
</evidence>
<dbReference type="GO" id="GO:0071555">
    <property type="term" value="P:cell wall organization"/>
    <property type="evidence" value="ECO:0007669"/>
    <property type="project" value="UniProtKB-KW"/>
</dbReference>
<keyword evidence="15 19" id="KW-0131">Cell cycle</keyword>
<evidence type="ECO:0000256" key="14">
    <source>
        <dbReference type="ARBA" id="ARBA00023002"/>
    </source>
</evidence>
<keyword evidence="12 19" id="KW-0133">Cell shape</keyword>
<keyword evidence="9 19" id="KW-0285">Flavoprotein</keyword>
<evidence type="ECO:0000256" key="1">
    <source>
        <dbReference type="ARBA" id="ARBA00001974"/>
    </source>
</evidence>
<dbReference type="InterPro" id="IPR003170">
    <property type="entry name" value="MurB"/>
</dbReference>
<dbReference type="Gene3D" id="3.30.43.10">
    <property type="entry name" value="Uridine Diphospho-n-acetylenolpyruvylglucosamine Reductase, domain 2"/>
    <property type="match status" value="1"/>
</dbReference>
<evidence type="ECO:0000256" key="8">
    <source>
        <dbReference type="ARBA" id="ARBA00022618"/>
    </source>
</evidence>
<comment type="similarity">
    <text evidence="19">Belongs to the MurB family.</text>
</comment>
<evidence type="ECO:0000256" key="10">
    <source>
        <dbReference type="ARBA" id="ARBA00022827"/>
    </source>
</evidence>
<keyword evidence="10 19" id="KW-0274">FAD</keyword>
<dbReference type="GO" id="GO:0009252">
    <property type="term" value="P:peptidoglycan biosynthetic process"/>
    <property type="evidence" value="ECO:0007669"/>
    <property type="project" value="UniProtKB-UniRule"/>
</dbReference>
<dbReference type="EMBL" id="RFLX01000020">
    <property type="protein sequence ID" value="RMI19415.1"/>
    <property type="molecule type" value="Genomic_DNA"/>
</dbReference>
<keyword evidence="8 19" id="KW-0132">Cell division</keyword>
<evidence type="ECO:0000256" key="13">
    <source>
        <dbReference type="ARBA" id="ARBA00022984"/>
    </source>
</evidence>
<dbReference type="PANTHER" id="PTHR21071">
    <property type="entry name" value="UDP-N-ACETYLENOLPYRUVOYLGLUCOSAMINE REDUCTASE"/>
    <property type="match status" value="1"/>
</dbReference>
<dbReference type="AlphaFoldDB" id="A0A3A9J8J2"/>
<evidence type="ECO:0000313" key="23">
    <source>
        <dbReference type="EMBL" id="RMI20421.1"/>
    </source>
</evidence>
<evidence type="ECO:0000256" key="5">
    <source>
        <dbReference type="ARBA" id="ARBA00012518"/>
    </source>
</evidence>
<dbReference type="InterPro" id="IPR016166">
    <property type="entry name" value="FAD-bd_PCMH"/>
</dbReference>
<dbReference type="InParanoid" id="A0A3A9J8J2"/>
<name>A0A3A9J8J2_9PROT</name>
<evidence type="ECO:0000256" key="16">
    <source>
        <dbReference type="ARBA" id="ARBA00023316"/>
    </source>
</evidence>
<evidence type="ECO:0000256" key="18">
    <source>
        <dbReference type="ARBA" id="ARBA00048914"/>
    </source>
</evidence>
<dbReference type="Pfam" id="PF02873">
    <property type="entry name" value="MurB_C"/>
    <property type="match status" value="1"/>
</dbReference>
<dbReference type="InterPro" id="IPR036635">
    <property type="entry name" value="MurB_C_sf"/>
</dbReference>
<dbReference type="InterPro" id="IPR016169">
    <property type="entry name" value="FAD-bd_PCMH_sub2"/>
</dbReference>
<evidence type="ECO:0000313" key="25">
    <source>
        <dbReference type="Proteomes" id="UP000278036"/>
    </source>
</evidence>
<comment type="catalytic activity">
    <reaction evidence="18 19">
        <text>UDP-N-acetyl-alpha-D-muramate + NADP(+) = UDP-N-acetyl-3-O-(1-carboxyvinyl)-alpha-D-glucosamine + NADPH + H(+)</text>
        <dbReference type="Rhea" id="RHEA:12248"/>
        <dbReference type="ChEBI" id="CHEBI:15378"/>
        <dbReference type="ChEBI" id="CHEBI:57783"/>
        <dbReference type="ChEBI" id="CHEBI:58349"/>
        <dbReference type="ChEBI" id="CHEBI:68483"/>
        <dbReference type="ChEBI" id="CHEBI:70757"/>
        <dbReference type="EC" id="1.3.1.98"/>
    </reaction>
</comment>
<dbReference type="InterPro" id="IPR011601">
    <property type="entry name" value="MurB_C"/>
</dbReference>
<evidence type="ECO:0000256" key="12">
    <source>
        <dbReference type="ARBA" id="ARBA00022960"/>
    </source>
</evidence>
<dbReference type="GO" id="GO:0008762">
    <property type="term" value="F:UDP-N-acetylmuramate dehydrogenase activity"/>
    <property type="evidence" value="ECO:0007669"/>
    <property type="project" value="UniProtKB-UniRule"/>
</dbReference>
<evidence type="ECO:0000256" key="19">
    <source>
        <dbReference type="HAMAP-Rule" id="MF_00037"/>
    </source>
</evidence>
<comment type="subcellular location">
    <subcellularLocation>
        <location evidence="3 19">Cytoplasm</location>
    </subcellularLocation>
</comment>
<comment type="pathway">
    <text evidence="4 19">Cell wall biogenesis; peptidoglycan biosynthesis.</text>
</comment>
<organism evidence="21 25">
    <name type="scientific">Teichococcus wenyumeiae</name>
    <dbReference type="NCBI Taxonomy" id="2478470"/>
    <lineage>
        <taxon>Bacteria</taxon>
        <taxon>Pseudomonadati</taxon>
        <taxon>Pseudomonadota</taxon>
        <taxon>Alphaproteobacteria</taxon>
        <taxon>Acetobacterales</taxon>
        <taxon>Roseomonadaceae</taxon>
        <taxon>Roseomonas</taxon>
    </lineage>
</organism>
<dbReference type="OrthoDB" id="9804753at2"/>
<dbReference type="GO" id="GO:0008360">
    <property type="term" value="P:regulation of cell shape"/>
    <property type="evidence" value="ECO:0007669"/>
    <property type="project" value="UniProtKB-KW"/>
</dbReference>
<dbReference type="Gene3D" id="3.30.465.10">
    <property type="match status" value="1"/>
</dbReference>
<dbReference type="EMBL" id="RFLX01000012">
    <property type="protein sequence ID" value="RMI20421.1"/>
    <property type="molecule type" value="Genomic_DNA"/>
</dbReference>
<evidence type="ECO:0000256" key="2">
    <source>
        <dbReference type="ARBA" id="ARBA00003921"/>
    </source>
</evidence>
<evidence type="ECO:0000259" key="20">
    <source>
        <dbReference type="PROSITE" id="PS51387"/>
    </source>
</evidence>
<protein>
    <recommendedName>
        <fullName evidence="6 19">UDP-N-acetylenolpyruvoylglucosamine reductase</fullName>
        <ecNumber evidence="5 19">1.3.1.98</ecNumber>
    </recommendedName>
    <alternativeName>
        <fullName evidence="17 19">UDP-N-acetylmuramate dehydrogenase</fullName>
    </alternativeName>
</protein>
<dbReference type="InterPro" id="IPR036318">
    <property type="entry name" value="FAD-bd_PCMH-like_sf"/>
</dbReference>
<gene>
    <name evidence="19 21" type="primary">murB</name>
    <name evidence="21" type="ORF">D6Z83_22810</name>
    <name evidence="23" type="ORF">EBE87_16085</name>
    <name evidence="22" type="ORF">EBE87_20345</name>
</gene>
<keyword evidence="7 19" id="KW-0963">Cytoplasm</keyword>
<keyword evidence="24" id="KW-1185">Reference proteome</keyword>
<dbReference type="Proteomes" id="UP000278036">
    <property type="component" value="Unassembled WGS sequence"/>
</dbReference>
<dbReference type="RefSeq" id="WP_120640498.1">
    <property type="nucleotide sequence ID" value="NZ_RAQU01000211.1"/>
</dbReference>
<dbReference type="Proteomes" id="UP000274097">
    <property type="component" value="Unassembled WGS sequence"/>
</dbReference>
<feature type="domain" description="FAD-binding PCMH-type" evidence="20">
    <location>
        <begin position="27"/>
        <end position="190"/>
    </location>
</feature>
<accession>A0A3A9J8J2</accession>
<feature type="active site" evidence="19">
    <location>
        <position position="289"/>
    </location>
</feature>
<dbReference type="FunCoup" id="A0A3A9J8J2">
    <property type="interactions" value="546"/>
</dbReference>
<evidence type="ECO:0000256" key="15">
    <source>
        <dbReference type="ARBA" id="ARBA00023306"/>
    </source>
</evidence>
<evidence type="ECO:0000313" key="22">
    <source>
        <dbReference type="EMBL" id="RMI19415.1"/>
    </source>
</evidence>
<evidence type="ECO:0000313" key="21">
    <source>
        <dbReference type="EMBL" id="RKK01851.1"/>
    </source>
</evidence>
<feature type="active site" evidence="19">
    <location>
        <position position="170"/>
    </location>
</feature>
<dbReference type="GO" id="GO:0005829">
    <property type="term" value="C:cytosol"/>
    <property type="evidence" value="ECO:0007669"/>
    <property type="project" value="TreeGrafter"/>
</dbReference>
<dbReference type="PROSITE" id="PS51387">
    <property type="entry name" value="FAD_PCMH"/>
    <property type="match status" value="1"/>
</dbReference>
<comment type="cofactor">
    <cofactor evidence="1 19">
        <name>FAD</name>
        <dbReference type="ChEBI" id="CHEBI:57692"/>
    </cofactor>
</comment>
<evidence type="ECO:0000256" key="3">
    <source>
        <dbReference type="ARBA" id="ARBA00004496"/>
    </source>
</evidence>
<dbReference type="UniPathway" id="UPA00219"/>
<dbReference type="SUPFAM" id="SSF56176">
    <property type="entry name" value="FAD-binding/transporter-associated domain-like"/>
    <property type="match status" value="1"/>
</dbReference>
<keyword evidence="13 19" id="KW-0573">Peptidoglycan synthesis</keyword>
<dbReference type="HAMAP" id="MF_00037">
    <property type="entry name" value="MurB"/>
    <property type="match status" value="1"/>
</dbReference>
<comment type="function">
    <text evidence="2 19">Cell wall formation.</text>
</comment>
<keyword evidence="14 19" id="KW-0560">Oxidoreductase</keyword>
<sequence>MAENPTLPPLRGRVQQDAPLAATTWFRVGGPAEWLVRPADVDDLLLLLRDKPRDMPLITIGAASNLLVRDGGVRGIVLKLARGFSEIVVEADGIVAGAAALDATVAEHAAEAGLDGLAFLSGIPGSIGGAVAMNAGAYGAEVKDVLDWAEIATPAGLLRLSAAELGFAYRRAALPEGGVVVRARFHAKPGDKDAIAEQMRTIRAAREETQPVRARTGGSTFKNPAGRKAWALIDAAGCRGLKRGGAQISEKHCNFLLNLGEATAADLEGLGEDVREKVRDMSGITLDWEIKRIGEALS</sequence>
<dbReference type="GO" id="GO:0071949">
    <property type="term" value="F:FAD binding"/>
    <property type="evidence" value="ECO:0007669"/>
    <property type="project" value="InterPro"/>
</dbReference>
<reference evidence="21 25" key="1">
    <citation type="submission" date="2018-09" db="EMBL/GenBank/DDBJ databases">
        <title>Roseomonas sp. nov., isolated from feces of Tibetan antelopes in the Qinghai-Tibet plateau, China.</title>
        <authorList>
            <person name="Tian Z."/>
        </authorList>
    </citation>
    <scope>NUCLEOTIDE SEQUENCE [LARGE SCALE GENOMIC DNA]</scope>
    <source>
        <strain evidence="22 24">Z23</strain>
        <strain evidence="21 25">Z24</strain>
    </source>
</reference>
<comment type="caution">
    <text evidence="21">The sequence shown here is derived from an EMBL/GenBank/DDBJ whole genome shotgun (WGS) entry which is preliminary data.</text>
</comment>
<dbReference type="Pfam" id="PF01565">
    <property type="entry name" value="FAD_binding_4"/>
    <property type="match status" value="1"/>
</dbReference>
<dbReference type="PANTHER" id="PTHR21071:SF4">
    <property type="entry name" value="UDP-N-ACETYLENOLPYRUVOYLGLUCOSAMINE REDUCTASE"/>
    <property type="match status" value="1"/>
</dbReference>
<evidence type="ECO:0000256" key="11">
    <source>
        <dbReference type="ARBA" id="ARBA00022857"/>
    </source>
</evidence>
<keyword evidence="16 19" id="KW-0961">Cell wall biogenesis/degradation</keyword>
<feature type="active site" description="Proton donor" evidence="19">
    <location>
        <position position="219"/>
    </location>
</feature>
<dbReference type="EC" id="1.3.1.98" evidence="5 19"/>